<evidence type="ECO:0000256" key="9">
    <source>
        <dbReference type="ARBA" id="ARBA00023157"/>
    </source>
</evidence>
<keyword evidence="5 11" id="KW-0408">Iron</keyword>
<feature type="binding site" evidence="11">
    <location>
        <position position="80"/>
    </location>
    <ligand>
        <name>[4Fe-4S] cluster</name>
        <dbReference type="ChEBI" id="CHEBI:49883"/>
    </ligand>
</feature>
<keyword evidence="9 11" id="KW-1015">Disulfide bond</keyword>
<feature type="binding site" evidence="11">
    <location>
        <position position="77"/>
    </location>
    <ligand>
        <name>[4Fe-4S] cluster</name>
        <dbReference type="ChEBI" id="CHEBI:49883"/>
    </ligand>
</feature>
<dbReference type="InterPro" id="IPR003482">
    <property type="entry name" value="Whib"/>
</dbReference>
<reference evidence="13" key="2">
    <citation type="submission" date="2020-09" db="EMBL/GenBank/DDBJ databases">
        <authorList>
            <person name="Sun Q."/>
            <person name="Zhou Y."/>
        </authorList>
    </citation>
    <scope>NUCLEOTIDE SEQUENCE</scope>
    <source>
        <strain evidence="13">CGMCC 4.7308</strain>
    </source>
</reference>
<keyword evidence="11" id="KW-0963">Cytoplasm</keyword>
<sequence length="138" mass="14624">MTTVSLRIVPTNQRRLVKDGTRVATSTTGGPVPALPLLGRPGATSDNDWSVRAVCSGSDPDALFVTGAAQREAAKMCAGCPVKLECLADALDNQVEYGVWGGMTERQRRALLKKSPEVTSWREVLEGARTSVLAPVAS</sequence>
<dbReference type="HAMAP" id="MF_01479">
    <property type="entry name" value="WhiB"/>
    <property type="match status" value="1"/>
</dbReference>
<evidence type="ECO:0000256" key="1">
    <source>
        <dbReference type="ARBA" id="ARBA00004496"/>
    </source>
</evidence>
<evidence type="ECO:0000256" key="4">
    <source>
        <dbReference type="ARBA" id="ARBA00022723"/>
    </source>
</evidence>
<comment type="PTM">
    <text evidence="11">The Fe-S cluster can be nitrosylated by nitric oxide (NO).</text>
</comment>
<dbReference type="EMBL" id="BMNA01000004">
    <property type="protein sequence ID" value="GGM05496.1"/>
    <property type="molecule type" value="Genomic_DNA"/>
</dbReference>
<dbReference type="PANTHER" id="PTHR38839">
    <property type="entry name" value="TRANSCRIPTIONAL REGULATOR WHID-RELATED"/>
    <property type="match status" value="1"/>
</dbReference>
<dbReference type="Proteomes" id="UP000655208">
    <property type="component" value="Unassembled WGS sequence"/>
</dbReference>
<dbReference type="PROSITE" id="PS51674">
    <property type="entry name" value="4FE4S_WBL"/>
    <property type="match status" value="1"/>
</dbReference>
<evidence type="ECO:0000256" key="11">
    <source>
        <dbReference type="HAMAP-Rule" id="MF_01479"/>
    </source>
</evidence>
<feature type="binding site" evidence="11">
    <location>
        <position position="86"/>
    </location>
    <ligand>
        <name>[4Fe-4S] cluster</name>
        <dbReference type="ChEBI" id="CHEBI:49883"/>
    </ligand>
</feature>
<evidence type="ECO:0000256" key="5">
    <source>
        <dbReference type="ARBA" id="ARBA00023004"/>
    </source>
</evidence>
<keyword evidence="7 11" id="KW-0805">Transcription regulation</keyword>
<evidence type="ECO:0000256" key="3">
    <source>
        <dbReference type="ARBA" id="ARBA00022485"/>
    </source>
</evidence>
<dbReference type="GO" id="GO:0047134">
    <property type="term" value="F:protein-disulfide reductase [NAD(P)H] activity"/>
    <property type="evidence" value="ECO:0007669"/>
    <property type="project" value="TreeGrafter"/>
</dbReference>
<keyword evidence="10 11" id="KW-0804">Transcription</keyword>
<gene>
    <name evidence="11" type="primary">whiB</name>
    <name evidence="13" type="ORF">GCM10011594_27160</name>
</gene>
<dbReference type="PANTHER" id="PTHR38839:SF7">
    <property type="entry name" value="TRANSCRIPTIONAL REGULATOR WHIB4"/>
    <property type="match status" value="1"/>
</dbReference>
<proteinExistence type="inferred from homology"/>
<keyword evidence="3 11" id="KW-0004">4Fe-4S</keyword>
<keyword evidence="8 11" id="KW-0238">DNA-binding</keyword>
<dbReference type="AlphaFoldDB" id="A0A917WI06"/>
<evidence type="ECO:0000313" key="13">
    <source>
        <dbReference type="EMBL" id="GGM05496.1"/>
    </source>
</evidence>
<accession>A0A917WI06</accession>
<reference evidence="13" key="1">
    <citation type="journal article" date="2014" name="Int. J. Syst. Evol. Microbiol.">
        <title>Complete genome sequence of Corynebacterium casei LMG S-19264T (=DSM 44701T), isolated from a smear-ripened cheese.</title>
        <authorList>
            <consortium name="US DOE Joint Genome Institute (JGI-PGF)"/>
            <person name="Walter F."/>
            <person name="Albersmeier A."/>
            <person name="Kalinowski J."/>
            <person name="Ruckert C."/>
        </authorList>
    </citation>
    <scope>NUCLEOTIDE SEQUENCE</scope>
    <source>
        <strain evidence="13">CGMCC 4.7308</strain>
    </source>
</reference>
<feature type="domain" description="4Fe-4S Wbl-type" evidence="12">
    <location>
        <begin position="54"/>
        <end position="110"/>
    </location>
</feature>
<keyword evidence="4 11" id="KW-0479">Metal-binding</keyword>
<keyword evidence="14" id="KW-1185">Reference proteome</keyword>
<comment type="PTM">
    <text evidence="11">Upon Fe-S cluster removal intramolecular disulfide bonds are formed.</text>
</comment>
<keyword evidence="6 11" id="KW-0411">Iron-sulfur</keyword>
<dbReference type="GO" id="GO:0045892">
    <property type="term" value="P:negative regulation of DNA-templated transcription"/>
    <property type="evidence" value="ECO:0007669"/>
    <property type="project" value="TreeGrafter"/>
</dbReference>
<comment type="function">
    <text evidence="11">Acts as a transcriptional regulator. Probably redox-responsive. The apo- but not holo-form probably binds DNA.</text>
</comment>
<comment type="caution">
    <text evidence="13">The sequence shown here is derived from an EMBL/GenBank/DDBJ whole genome shotgun (WGS) entry which is preliminary data.</text>
</comment>
<dbReference type="GO" id="GO:0046872">
    <property type="term" value="F:metal ion binding"/>
    <property type="evidence" value="ECO:0007669"/>
    <property type="project" value="UniProtKB-KW"/>
</dbReference>
<evidence type="ECO:0000256" key="8">
    <source>
        <dbReference type="ARBA" id="ARBA00023125"/>
    </source>
</evidence>
<protein>
    <recommendedName>
        <fullName evidence="11">Transcriptional regulator WhiB</fullName>
    </recommendedName>
</protein>
<name>A0A917WI06_9ACTN</name>
<dbReference type="GO" id="GO:0003677">
    <property type="term" value="F:DNA binding"/>
    <property type="evidence" value="ECO:0007669"/>
    <property type="project" value="UniProtKB-UniRule"/>
</dbReference>
<dbReference type="Pfam" id="PF02467">
    <property type="entry name" value="Whib"/>
    <property type="match status" value="1"/>
</dbReference>
<organism evidence="13 14">
    <name type="scientific">Nakamurella endophytica</name>
    <dbReference type="NCBI Taxonomy" id="1748367"/>
    <lineage>
        <taxon>Bacteria</taxon>
        <taxon>Bacillati</taxon>
        <taxon>Actinomycetota</taxon>
        <taxon>Actinomycetes</taxon>
        <taxon>Nakamurellales</taxon>
        <taxon>Nakamurellaceae</taxon>
        <taxon>Nakamurella</taxon>
    </lineage>
</organism>
<dbReference type="InterPro" id="IPR034768">
    <property type="entry name" value="4FE4S_WBL"/>
</dbReference>
<dbReference type="GO" id="GO:0035731">
    <property type="term" value="F:dinitrosyl-iron complex binding"/>
    <property type="evidence" value="ECO:0007669"/>
    <property type="project" value="UniProtKB-UniRule"/>
</dbReference>
<comment type="subcellular location">
    <subcellularLocation>
        <location evidence="1 11">Cytoplasm</location>
    </subcellularLocation>
</comment>
<dbReference type="GO" id="GO:0005737">
    <property type="term" value="C:cytoplasm"/>
    <property type="evidence" value="ECO:0007669"/>
    <property type="project" value="UniProtKB-SubCell"/>
</dbReference>
<evidence type="ECO:0000256" key="10">
    <source>
        <dbReference type="ARBA" id="ARBA00023163"/>
    </source>
</evidence>
<comment type="cofactor">
    <cofactor evidence="11">
        <name>[4Fe-4S] cluster</name>
        <dbReference type="ChEBI" id="CHEBI:49883"/>
    </cofactor>
    <text evidence="11">Binds 1 [4Fe-4S] cluster per subunit. Following nitrosylation of the [4Fe-4S] cluster binds 1 [4Fe-8(NO)] cluster per subunit.</text>
</comment>
<evidence type="ECO:0000256" key="7">
    <source>
        <dbReference type="ARBA" id="ARBA00023015"/>
    </source>
</evidence>
<comment type="similarity">
    <text evidence="2 11">Belongs to the WhiB family.</text>
</comment>
<dbReference type="GO" id="GO:0051539">
    <property type="term" value="F:4 iron, 4 sulfur cluster binding"/>
    <property type="evidence" value="ECO:0007669"/>
    <property type="project" value="UniProtKB-UniRule"/>
</dbReference>
<feature type="binding site" evidence="11">
    <location>
        <position position="55"/>
    </location>
    <ligand>
        <name>[4Fe-4S] cluster</name>
        <dbReference type="ChEBI" id="CHEBI:49883"/>
    </ligand>
</feature>
<dbReference type="GO" id="GO:0045454">
    <property type="term" value="P:cell redox homeostasis"/>
    <property type="evidence" value="ECO:0007669"/>
    <property type="project" value="TreeGrafter"/>
</dbReference>
<evidence type="ECO:0000259" key="12">
    <source>
        <dbReference type="PROSITE" id="PS51674"/>
    </source>
</evidence>
<evidence type="ECO:0000313" key="14">
    <source>
        <dbReference type="Proteomes" id="UP000655208"/>
    </source>
</evidence>
<evidence type="ECO:0000256" key="2">
    <source>
        <dbReference type="ARBA" id="ARBA00006597"/>
    </source>
</evidence>
<evidence type="ECO:0000256" key="6">
    <source>
        <dbReference type="ARBA" id="ARBA00023014"/>
    </source>
</evidence>